<keyword evidence="3" id="KW-1185">Reference proteome</keyword>
<feature type="compositionally biased region" description="Basic residues" evidence="1">
    <location>
        <begin position="117"/>
        <end position="130"/>
    </location>
</feature>
<feature type="region of interest" description="Disordered" evidence="1">
    <location>
        <begin position="107"/>
        <end position="133"/>
    </location>
</feature>
<evidence type="ECO:0000313" key="3">
    <source>
        <dbReference type="Proteomes" id="UP000076738"/>
    </source>
</evidence>
<accession>A0A167I2C5</accession>
<evidence type="ECO:0000256" key="1">
    <source>
        <dbReference type="SAM" id="MobiDB-lite"/>
    </source>
</evidence>
<sequence>MEQEHGRFLPLPRWWQGEGQVPAAVAGANAAARRVQGEGEGARAPGAGQDQRIPRAWPVRRPSRPGRLRLHTSDVRSHGRARHAPRAAERATKARDTAAYLPARLARNAHPLQPGHRQPKTKHGPRRGRLRVLPPGARHIPRRTRRTGPLPLLLLRSPQRERVHQLAPSFVAERKRDTMGSLAPSLPTAGRPEEIPLPEDLPDDFPENAPEAAVEKQDPFVLGAMAVMPLLWGNEFWAEIEKRVETMEVGQEREEAVRRLRRPMLAVWGKEMCEALEGEGELVEGSPRPPMRCSVSEAMEKKLRVGLDVSTFLSLSPEVVARSLKAYHAQRFPSPFTPSSLLSAEMDPWMYSLAPDANDEPMHPLTRLVMLHVLVESRTCEERRAAVKGWAEVLGAGPGYAAAEAIRRAFGSAPVARLEDLAELVEGATFVEDDGRGVWRGGRKALKQLLEVTRKDEGRWGVREMKHVWDAVEKHWKSWTVEQSEDIGEDGDVGALVQFWEDQAGENDVTYQTPCH</sequence>
<proteinExistence type="predicted"/>
<dbReference type="EMBL" id="KV417312">
    <property type="protein sequence ID" value="KZO92234.1"/>
    <property type="molecule type" value="Genomic_DNA"/>
</dbReference>
<name>A0A167I2C5_CALVF</name>
<gene>
    <name evidence="2" type="ORF">CALVIDRAFT_310779</name>
</gene>
<reference evidence="2 3" key="1">
    <citation type="journal article" date="2016" name="Mol. Biol. Evol.">
        <title>Comparative Genomics of Early-Diverging Mushroom-Forming Fungi Provides Insights into the Origins of Lignocellulose Decay Capabilities.</title>
        <authorList>
            <person name="Nagy L.G."/>
            <person name="Riley R."/>
            <person name="Tritt A."/>
            <person name="Adam C."/>
            <person name="Daum C."/>
            <person name="Floudas D."/>
            <person name="Sun H."/>
            <person name="Yadav J.S."/>
            <person name="Pangilinan J."/>
            <person name="Larsson K.H."/>
            <person name="Matsuura K."/>
            <person name="Barry K."/>
            <person name="Labutti K."/>
            <person name="Kuo R."/>
            <person name="Ohm R.A."/>
            <person name="Bhattacharya S.S."/>
            <person name="Shirouzu T."/>
            <person name="Yoshinaga Y."/>
            <person name="Martin F.M."/>
            <person name="Grigoriev I.V."/>
            <person name="Hibbett D.S."/>
        </authorList>
    </citation>
    <scope>NUCLEOTIDE SEQUENCE [LARGE SCALE GENOMIC DNA]</scope>
    <source>
        <strain evidence="2 3">TUFC12733</strain>
    </source>
</reference>
<dbReference type="AlphaFoldDB" id="A0A167I2C5"/>
<organism evidence="2 3">
    <name type="scientific">Calocera viscosa (strain TUFC12733)</name>
    <dbReference type="NCBI Taxonomy" id="1330018"/>
    <lineage>
        <taxon>Eukaryota</taxon>
        <taxon>Fungi</taxon>
        <taxon>Dikarya</taxon>
        <taxon>Basidiomycota</taxon>
        <taxon>Agaricomycotina</taxon>
        <taxon>Dacrymycetes</taxon>
        <taxon>Dacrymycetales</taxon>
        <taxon>Dacrymycetaceae</taxon>
        <taxon>Calocera</taxon>
    </lineage>
</organism>
<protein>
    <submittedName>
        <fullName evidence="2">Uncharacterized protein</fullName>
    </submittedName>
</protein>
<feature type="region of interest" description="Disordered" evidence="1">
    <location>
        <begin position="32"/>
        <end position="94"/>
    </location>
</feature>
<dbReference type="Proteomes" id="UP000076738">
    <property type="component" value="Unassembled WGS sequence"/>
</dbReference>
<evidence type="ECO:0000313" key="2">
    <source>
        <dbReference type="EMBL" id="KZO92234.1"/>
    </source>
</evidence>
<feature type="compositionally biased region" description="Basic residues" evidence="1">
    <location>
        <begin position="61"/>
        <end position="70"/>
    </location>
</feature>